<keyword evidence="2" id="KW-1185">Reference proteome</keyword>
<name>A0A4Z0YEE2_9FIRM</name>
<organism evidence="1 2">
    <name type="scientific">Caproiciproducens galactitolivorans</name>
    <dbReference type="NCBI Taxonomy" id="642589"/>
    <lineage>
        <taxon>Bacteria</taxon>
        <taxon>Bacillati</taxon>
        <taxon>Bacillota</taxon>
        <taxon>Clostridia</taxon>
        <taxon>Eubacteriales</taxon>
        <taxon>Acutalibacteraceae</taxon>
        <taxon>Caproiciproducens</taxon>
    </lineage>
</organism>
<dbReference type="NCBIfam" id="TIGR01537">
    <property type="entry name" value="portal_HK97"/>
    <property type="match status" value="1"/>
</dbReference>
<accession>A0A4Z0YEE2</accession>
<dbReference type="AlphaFoldDB" id="A0A4Z0YEE2"/>
<sequence length="422" mass="48313">MLFRSAYRRRLYNQQLTGADQNWNDLREWLGLTGDELSIRGEKSLKETTVYVCVKILSETLGKLPLKIYKSDENGQRKPVNHYLLFLMKVRPNPYMSAFTFWSCLETQRNLYGNTYAWMDINRKNGRIQGFYPLDSRRMQIYVDDVGLLSSEQSVWYVYTDNLGNQYKIDPDEILHFKGLTTNGLVGLSVIEQLKNTIENSNASAQFLNNSYKRGMSVSGVLQYVGDLDEEGRRKTREKFEHMATGLINANRIAVMPLGMQFQPLQLKMTDAQFLENTRFTVQQLTAAFGIKPHQVNDMTKSSYASVSESNREFYTDTIMAILTNYEQEITYKVFLPSEQQSDLYVKFNADVILRGDIEKRYAMYKDAVQNMLKTPNECRALEEDPPMDGGDILYGNAALAPATLLAEGIAFQKKGGEKNGN</sequence>
<evidence type="ECO:0000313" key="2">
    <source>
        <dbReference type="Proteomes" id="UP000297714"/>
    </source>
</evidence>
<dbReference type="Pfam" id="PF04860">
    <property type="entry name" value="Phage_portal"/>
    <property type="match status" value="1"/>
</dbReference>
<dbReference type="OrthoDB" id="9765386at2"/>
<gene>
    <name evidence="1" type="ORF">CAGA_24360</name>
</gene>
<dbReference type="RefSeq" id="WP_135661137.1">
    <property type="nucleotide sequence ID" value="NZ_SRMQ01000018.1"/>
</dbReference>
<protein>
    <submittedName>
        <fullName evidence="1">Phage portal protein</fullName>
    </submittedName>
</protein>
<comment type="caution">
    <text evidence="1">The sequence shown here is derived from an EMBL/GenBank/DDBJ whole genome shotgun (WGS) entry which is preliminary data.</text>
</comment>
<dbReference type="EMBL" id="SRMQ01000018">
    <property type="protein sequence ID" value="TGJ75412.1"/>
    <property type="molecule type" value="Genomic_DNA"/>
</dbReference>
<dbReference type="InterPro" id="IPR006427">
    <property type="entry name" value="Portal_HK97"/>
</dbReference>
<reference evidence="1 2" key="1">
    <citation type="submission" date="2019-04" db="EMBL/GenBank/DDBJ databases">
        <authorList>
            <person name="Poehlein A."/>
            <person name="Bengelsdorf F.R."/>
            <person name="Duerre P."/>
            <person name="Daniel R."/>
        </authorList>
    </citation>
    <scope>NUCLEOTIDE SEQUENCE [LARGE SCALE GENOMIC DNA]</scope>
    <source>
        <strain evidence="1 2">BS-1</strain>
    </source>
</reference>
<dbReference type="InterPro" id="IPR006944">
    <property type="entry name" value="Phage/GTA_portal"/>
</dbReference>
<evidence type="ECO:0000313" key="1">
    <source>
        <dbReference type="EMBL" id="TGJ75412.1"/>
    </source>
</evidence>
<dbReference type="Proteomes" id="UP000297714">
    <property type="component" value="Unassembled WGS sequence"/>
</dbReference>
<proteinExistence type="predicted"/>